<sequence length="41" mass="4646">MDCRLGWASTGHRRFRAGRPEAVFVGGVSDADFTRHAERNR</sequence>
<protein>
    <submittedName>
        <fullName evidence="1">Uncharacterized protein</fullName>
    </submittedName>
</protein>
<dbReference type="KEGG" id="lpav:PLANPX_5982"/>
<dbReference type="EMBL" id="AP021861">
    <property type="protein sequence ID" value="BBO36370.1"/>
    <property type="molecule type" value="Genomic_DNA"/>
</dbReference>
<accession>A0A5K7XHL3</accession>
<proteinExistence type="predicted"/>
<organism evidence="1 2">
    <name type="scientific">Lacipirellula parvula</name>
    <dbReference type="NCBI Taxonomy" id="2650471"/>
    <lineage>
        <taxon>Bacteria</taxon>
        <taxon>Pseudomonadati</taxon>
        <taxon>Planctomycetota</taxon>
        <taxon>Planctomycetia</taxon>
        <taxon>Pirellulales</taxon>
        <taxon>Lacipirellulaceae</taxon>
        <taxon>Lacipirellula</taxon>
    </lineage>
</organism>
<keyword evidence="2" id="KW-1185">Reference proteome</keyword>
<gene>
    <name evidence="1" type="ORF">PLANPX_5982</name>
</gene>
<evidence type="ECO:0000313" key="2">
    <source>
        <dbReference type="Proteomes" id="UP000326837"/>
    </source>
</evidence>
<name>A0A5K7XHL3_9BACT</name>
<reference evidence="2" key="1">
    <citation type="submission" date="2019-10" db="EMBL/GenBank/DDBJ databases">
        <title>Lacipirellula parvula gen. nov., sp. nov., representing a lineage of planctomycetes widespread in freshwater anoxic habitats, and description of the family Lacipirellulaceae.</title>
        <authorList>
            <person name="Dedysh S.N."/>
            <person name="Kulichevskaya I.S."/>
            <person name="Beletsky A.V."/>
            <person name="Rakitin A.L."/>
            <person name="Mardanov A.V."/>
            <person name="Ivanova A.A."/>
            <person name="Saltykova V.X."/>
            <person name="Rijpstra W.I.C."/>
            <person name="Sinninghe Damste J.S."/>
            <person name="Ravin N.V."/>
        </authorList>
    </citation>
    <scope>NUCLEOTIDE SEQUENCE [LARGE SCALE GENOMIC DNA]</scope>
    <source>
        <strain evidence="2">PX69</strain>
    </source>
</reference>
<dbReference type="Proteomes" id="UP000326837">
    <property type="component" value="Chromosome"/>
</dbReference>
<dbReference type="AlphaFoldDB" id="A0A5K7XHL3"/>
<evidence type="ECO:0000313" key="1">
    <source>
        <dbReference type="EMBL" id="BBO36370.1"/>
    </source>
</evidence>